<evidence type="ECO:0000313" key="3">
    <source>
        <dbReference type="EMBL" id="MFC5910945.1"/>
    </source>
</evidence>
<organism evidence="3 4">
    <name type="scientific">Streptacidiphilus monticola</name>
    <dbReference type="NCBI Taxonomy" id="2161674"/>
    <lineage>
        <taxon>Bacteria</taxon>
        <taxon>Bacillati</taxon>
        <taxon>Actinomycetota</taxon>
        <taxon>Actinomycetes</taxon>
        <taxon>Kitasatosporales</taxon>
        <taxon>Streptomycetaceae</taxon>
        <taxon>Streptacidiphilus</taxon>
    </lineage>
</organism>
<gene>
    <name evidence="3" type="ORF">ACFP3V_27545</name>
</gene>
<keyword evidence="2" id="KW-0472">Membrane</keyword>
<reference evidence="4" key="1">
    <citation type="journal article" date="2019" name="Int. J. Syst. Evol. Microbiol.">
        <title>The Global Catalogue of Microorganisms (GCM) 10K type strain sequencing project: providing services to taxonomists for standard genome sequencing and annotation.</title>
        <authorList>
            <consortium name="The Broad Institute Genomics Platform"/>
            <consortium name="The Broad Institute Genome Sequencing Center for Infectious Disease"/>
            <person name="Wu L."/>
            <person name="Ma J."/>
        </authorList>
    </citation>
    <scope>NUCLEOTIDE SEQUENCE [LARGE SCALE GENOMIC DNA]</scope>
    <source>
        <strain evidence="4">JCM 4816</strain>
    </source>
</reference>
<evidence type="ECO:0000313" key="4">
    <source>
        <dbReference type="Proteomes" id="UP001596174"/>
    </source>
</evidence>
<feature type="region of interest" description="Disordered" evidence="1">
    <location>
        <begin position="93"/>
        <end position="114"/>
    </location>
</feature>
<protein>
    <submittedName>
        <fullName evidence="3">Alpha/beta hydrolase</fullName>
    </submittedName>
</protein>
<feature type="compositionally biased region" description="Pro residues" evidence="1">
    <location>
        <begin position="101"/>
        <end position="114"/>
    </location>
</feature>
<dbReference type="Proteomes" id="UP001596174">
    <property type="component" value="Unassembled WGS sequence"/>
</dbReference>
<keyword evidence="2" id="KW-1133">Transmembrane helix</keyword>
<comment type="caution">
    <text evidence="3">The sequence shown here is derived from an EMBL/GenBank/DDBJ whole genome shotgun (WGS) entry which is preliminary data.</text>
</comment>
<keyword evidence="3" id="KW-0378">Hydrolase</keyword>
<dbReference type="GO" id="GO:0016787">
    <property type="term" value="F:hydrolase activity"/>
    <property type="evidence" value="ECO:0007669"/>
    <property type="project" value="UniProtKB-KW"/>
</dbReference>
<evidence type="ECO:0000256" key="2">
    <source>
        <dbReference type="SAM" id="Phobius"/>
    </source>
</evidence>
<accession>A0ABW1GAN0</accession>
<sequence>MASDVVDEVRAAAGSVIGDVASGRWRRAGLVGLSLGVVAAGAAAGVAIERMTVNRDMRRRAEREVDAASPYGTLHGPAWPVSAPDGTVLHAELDGTAWPDGRPPAPPRPAPELA</sequence>
<name>A0ABW1GAN0_9ACTN</name>
<proteinExistence type="predicted"/>
<feature type="non-terminal residue" evidence="3">
    <location>
        <position position="114"/>
    </location>
</feature>
<dbReference type="EMBL" id="JBHSQJ010000138">
    <property type="protein sequence ID" value="MFC5910945.1"/>
    <property type="molecule type" value="Genomic_DNA"/>
</dbReference>
<keyword evidence="2" id="KW-0812">Transmembrane</keyword>
<feature type="transmembrane region" description="Helical" evidence="2">
    <location>
        <begin position="28"/>
        <end position="48"/>
    </location>
</feature>
<evidence type="ECO:0000256" key="1">
    <source>
        <dbReference type="SAM" id="MobiDB-lite"/>
    </source>
</evidence>
<keyword evidence="4" id="KW-1185">Reference proteome</keyword>